<keyword evidence="1" id="KW-0732">Signal</keyword>
<organism evidence="2 3">
    <name type="scientific">Algibacter luteus</name>
    <dbReference type="NCBI Taxonomy" id="1178825"/>
    <lineage>
        <taxon>Bacteria</taxon>
        <taxon>Pseudomonadati</taxon>
        <taxon>Bacteroidota</taxon>
        <taxon>Flavobacteriia</taxon>
        <taxon>Flavobacteriales</taxon>
        <taxon>Flavobacteriaceae</taxon>
        <taxon>Algibacter</taxon>
    </lineage>
</organism>
<dbReference type="Proteomes" id="UP000184396">
    <property type="component" value="Unassembled WGS sequence"/>
</dbReference>
<dbReference type="RefSeq" id="WP_019388708.1">
    <property type="nucleotide sequence ID" value="NZ_ALIH01000017.1"/>
</dbReference>
<dbReference type="OrthoDB" id="1433786at2"/>
<gene>
    <name evidence="2" type="ORF">SAMN05216261_3034</name>
</gene>
<sequence length="195" mass="21461">MKLLNTISIFVCLFTLNLSAQVGINTTNPQETLHVVGTARIETTNQVGVTTTKVTGLDNSGTLREIYIGSNLKLTNNTLSSNFDYYFGSVSFSTKTNHNIDLLLDPGEANEGKHIIRINNSAGDTEITGIKDGYDGQHIWIYAQGNEVKLLDNNAGSNAGNRIEVNDKMAAKDWGMIELVYDGARSKWIIMQHHN</sequence>
<feature type="chain" id="PRO_5009917962" description="Curlin associated repeat-containing protein" evidence="1">
    <location>
        <begin position="21"/>
        <end position="195"/>
    </location>
</feature>
<evidence type="ECO:0000313" key="3">
    <source>
        <dbReference type="Proteomes" id="UP000184396"/>
    </source>
</evidence>
<evidence type="ECO:0000313" key="2">
    <source>
        <dbReference type="EMBL" id="SHJ17154.1"/>
    </source>
</evidence>
<evidence type="ECO:0000256" key="1">
    <source>
        <dbReference type="SAM" id="SignalP"/>
    </source>
</evidence>
<proteinExistence type="predicted"/>
<name>A0A1M6H4M9_9FLAO</name>
<keyword evidence="3" id="KW-1185">Reference proteome</keyword>
<feature type="signal peptide" evidence="1">
    <location>
        <begin position="1"/>
        <end position="20"/>
    </location>
</feature>
<protein>
    <recommendedName>
        <fullName evidence="4">Curlin associated repeat-containing protein</fullName>
    </recommendedName>
</protein>
<dbReference type="EMBL" id="FQYK01000011">
    <property type="protein sequence ID" value="SHJ17154.1"/>
    <property type="molecule type" value="Genomic_DNA"/>
</dbReference>
<dbReference type="AlphaFoldDB" id="A0A1M6H4M9"/>
<dbReference type="eggNOG" id="ENOG50344B4">
    <property type="taxonomic scope" value="Bacteria"/>
</dbReference>
<evidence type="ECO:0008006" key="4">
    <source>
        <dbReference type="Google" id="ProtNLM"/>
    </source>
</evidence>
<reference evidence="2 3" key="1">
    <citation type="submission" date="2016-11" db="EMBL/GenBank/DDBJ databases">
        <authorList>
            <person name="Jaros S."/>
            <person name="Januszkiewicz K."/>
            <person name="Wedrychowicz H."/>
        </authorList>
    </citation>
    <scope>NUCLEOTIDE SEQUENCE [LARGE SCALE GENOMIC DNA]</scope>
    <source>
        <strain evidence="2 3">CGMCC 1.12213</strain>
    </source>
</reference>
<accession>A0A1M6H4M9</accession>